<dbReference type="EMBL" id="MAKX01000001">
    <property type="protein sequence ID" value="OCK44376.1"/>
    <property type="molecule type" value="Genomic_DNA"/>
</dbReference>
<dbReference type="NCBIfam" id="TIGR01560">
    <property type="entry name" value="put_DNA_pack"/>
    <property type="match status" value="1"/>
</dbReference>
<dbReference type="Gene3D" id="1.10.3230.30">
    <property type="entry name" value="Phage gp6-like head-tail connector protein"/>
    <property type="match status" value="1"/>
</dbReference>
<dbReference type="AlphaFoldDB" id="A0A1B9Y3N3"/>
<dbReference type="Proteomes" id="UP000093186">
    <property type="component" value="Unassembled WGS sequence"/>
</dbReference>
<evidence type="ECO:0000313" key="2">
    <source>
        <dbReference type="Proteomes" id="UP000093186"/>
    </source>
</evidence>
<organism evidence="1 2">
    <name type="scientific">Tenacibaculum soleae</name>
    <dbReference type="NCBI Taxonomy" id="447689"/>
    <lineage>
        <taxon>Bacteria</taxon>
        <taxon>Pseudomonadati</taxon>
        <taxon>Bacteroidota</taxon>
        <taxon>Flavobacteriia</taxon>
        <taxon>Flavobacteriales</taxon>
        <taxon>Flavobacteriaceae</taxon>
        <taxon>Tenacibaculum</taxon>
    </lineage>
</organism>
<name>A0A1B9Y3N3_9FLAO</name>
<gene>
    <name evidence="1" type="ORF">BA195_06780</name>
</gene>
<proteinExistence type="predicted"/>
<dbReference type="STRING" id="447689.BA195_06780"/>
<comment type="caution">
    <text evidence="1">The sequence shown here is derived from an EMBL/GenBank/DDBJ whole genome shotgun (WGS) entry which is preliminary data.</text>
</comment>
<dbReference type="InterPro" id="IPR021146">
    <property type="entry name" value="Phage_gp6-like_head-tail"/>
</dbReference>
<dbReference type="NCBIfam" id="TIGR02215">
    <property type="entry name" value="phage_chp_gp8"/>
    <property type="match status" value="1"/>
</dbReference>
<reference evidence="1 2" key="1">
    <citation type="submission" date="2016-06" db="EMBL/GenBank/DDBJ databases">
        <title>Draft Genome Sequence of Tenacibaculum soleae UCD-KL19.</title>
        <authorList>
            <person name="Eisen J.A."/>
            <person name="Coil D.A."/>
            <person name="Lujan K.M."/>
        </authorList>
    </citation>
    <scope>NUCLEOTIDE SEQUENCE [LARGE SCALE GENOMIC DNA]</scope>
    <source>
        <strain evidence="1 2">UCD-KL19</strain>
    </source>
</reference>
<accession>A0A1B9Y3N3</accession>
<dbReference type="CDD" id="cd08054">
    <property type="entry name" value="gp6"/>
    <property type="match status" value="1"/>
</dbReference>
<keyword evidence="2" id="KW-1185">Reference proteome</keyword>
<evidence type="ECO:0008006" key="3">
    <source>
        <dbReference type="Google" id="ProtNLM"/>
    </source>
</evidence>
<dbReference type="OrthoDB" id="954845at2"/>
<dbReference type="InterPro" id="IPR011738">
    <property type="entry name" value="Phage_CHP"/>
</dbReference>
<dbReference type="RefSeq" id="WP_068703687.1">
    <property type="nucleotide sequence ID" value="NZ_MAKX01000001.1"/>
</dbReference>
<evidence type="ECO:0000313" key="1">
    <source>
        <dbReference type="EMBL" id="OCK44376.1"/>
    </source>
</evidence>
<sequence length="191" mass="21723">MARFTEIAHTPDPIITLAKAKKQCRIEADYTDEDDLLQDYIDASVAIAESKIYCAIQERKYAVTGKSFSDVLQFSKQKITAIDKIEYVDEAGNTQILSDDLYSLDEVDAYENKICFINESELPTVKKLTPNAVTLTVLVGYPAGKIPKDIKAALLMLVTDMYEKRMNFVQEKQTAVDNLLHKHRYYKVNEI</sequence>
<protein>
    <recommendedName>
        <fullName evidence="3">Phage gp6-like head-tail connector protein</fullName>
    </recommendedName>
</protein>
<dbReference type="InterPro" id="IPR006450">
    <property type="entry name" value="Phage_HK97_gp6-like"/>
</dbReference>
<dbReference type="Pfam" id="PF05135">
    <property type="entry name" value="Phage_connect_1"/>
    <property type="match status" value="1"/>
</dbReference>